<dbReference type="InterPro" id="IPR003653">
    <property type="entry name" value="Peptidase_C48_C"/>
</dbReference>
<comment type="similarity">
    <text evidence="1">Belongs to the peptidase C48 family.</text>
</comment>
<evidence type="ECO:0000256" key="1">
    <source>
        <dbReference type="ARBA" id="ARBA00005234"/>
    </source>
</evidence>
<dbReference type="EMBL" id="MLFT02000005">
    <property type="protein sequence ID" value="PHT48580.1"/>
    <property type="molecule type" value="Genomic_DNA"/>
</dbReference>
<reference evidence="5 6" key="1">
    <citation type="journal article" date="2017" name="Genome Biol.">
        <title>New reference genome sequences of hot pepper reveal the massive evolution of plant disease-resistance genes by retroduplication.</title>
        <authorList>
            <person name="Kim S."/>
            <person name="Park J."/>
            <person name="Yeom S.I."/>
            <person name="Kim Y.M."/>
            <person name="Seo E."/>
            <person name="Kim K.T."/>
            <person name="Kim M.S."/>
            <person name="Lee J.M."/>
            <person name="Cheong K."/>
            <person name="Shin H.S."/>
            <person name="Kim S.B."/>
            <person name="Han K."/>
            <person name="Lee J."/>
            <person name="Park M."/>
            <person name="Lee H.A."/>
            <person name="Lee H.Y."/>
            <person name="Lee Y."/>
            <person name="Oh S."/>
            <person name="Lee J.H."/>
            <person name="Choi E."/>
            <person name="Choi E."/>
            <person name="Lee S.E."/>
            <person name="Jeon J."/>
            <person name="Kim H."/>
            <person name="Choi G."/>
            <person name="Song H."/>
            <person name="Lee J."/>
            <person name="Lee S.C."/>
            <person name="Kwon J.K."/>
            <person name="Lee H.Y."/>
            <person name="Koo N."/>
            <person name="Hong Y."/>
            <person name="Kim R.W."/>
            <person name="Kang W.H."/>
            <person name="Huh J.H."/>
            <person name="Kang B.C."/>
            <person name="Yang T.J."/>
            <person name="Lee Y.H."/>
            <person name="Bennetzen J.L."/>
            <person name="Choi D."/>
        </authorList>
    </citation>
    <scope>NUCLEOTIDE SEQUENCE [LARGE SCALE GENOMIC DNA]</scope>
    <source>
        <strain evidence="6">cv. PBC81</strain>
    </source>
</reference>
<dbReference type="GO" id="GO:0008234">
    <property type="term" value="F:cysteine-type peptidase activity"/>
    <property type="evidence" value="ECO:0007669"/>
    <property type="project" value="InterPro"/>
</dbReference>
<accession>A0A2G2WTS5</accession>
<feature type="domain" description="Ubiquitin-like protease family profile" evidence="4">
    <location>
        <begin position="138"/>
        <end position="257"/>
    </location>
</feature>
<keyword evidence="2" id="KW-0645">Protease</keyword>
<dbReference type="OrthoDB" id="1939479at2759"/>
<proteinExistence type="inferred from homology"/>
<gene>
    <name evidence="5" type="ORF">CQW23_12788</name>
</gene>
<keyword evidence="6" id="KW-1185">Reference proteome</keyword>
<dbReference type="InterPro" id="IPR038765">
    <property type="entry name" value="Papain-like_cys_pep_sf"/>
</dbReference>
<evidence type="ECO:0000313" key="5">
    <source>
        <dbReference type="EMBL" id="PHT48580.1"/>
    </source>
</evidence>
<evidence type="ECO:0000313" key="6">
    <source>
        <dbReference type="Proteomes" id="UP000224567"/>
    </source>
</evidence>
<dbReference type="Pfam" id="PF02902">
    <property type="entry name" value="Peptidase_C48"/>
    <property type="match status" value="1"/>
</dbReference>
<protein>
    <recommendedName>
        <fullName evidence="4">Ubiquitin-like protease family profile domain-containing protein</fullName>
    </recommendedName>
</protein>
<sequence length="294" mass="33245">MLNLLSYVYVLYYHYKDVEGCCENIATATLDALVKFVVNQNPTNPNVGTPSIVNINKDHMNVEGVSVDIGTATLKSLITVVENLKPDSTNVGTSTMQVDYSSTLSELAQVELDTILEGIAAPVDDLPIEVIPPSEFPWVLAVIAPKDRRIRVYDSLSSLRNMESINEINKLAMMLPTCLSDSRFFEETSRTDWDNVEAYRDKITQRKQFLNEHPFEVKVCGVFVVGYDEYLSEGMNVPSGDFEAEYHRMRYATLLRKYGIQKAQKGYVSENDDPPRPWLRNIRISGKDEIVSIE</sequence>
<dbReference type="AlphaFoldDB" id="A0A2G2WTS5"/>
<evidence type="ECO:0000256" key="2">
    <source>
        <dbReference type="ARBA" id="ARBA00022670"/>
    </source>
</evidence>
<dbReference type="Proteomes" id="UP000224567">
    <property type="component" value="Unassembled WGS sequence"/>
</dbReference>
<evidence type="ECO:0000259" key="4">
    <source>
        <dbReference type="Pfam" id="PF02902"/>
    </source>
</evidence>
<dbReference type="Gene3D" id="3.40.395.10">
    <property type="entry name" value="Adenoviral Proteinase, Chain A"/>
    <property type="match status" value="1"/>
</dbReference>
<keyword evidence="3" id="KW-0378">Hydrolase</keyword>
<evidence type="ECO:0000256" key="3">
    <source>
        <dbReference type="ARBA" id="ARBA00022801"/>
    </source>
</evidence>
<dbReference type="SUPFAM" id="SSF54001">
    <property type="entry name" value="Cysteine proteinases"/>
    <property type="match status" value="1"/>
</dbReference>
<organism evidence="5 6">
    <name type="scientific">Capsicum baccatum</name>
    <name type="common">Peruvian pepper</name>
    <dbReference type="NCBI Taxonomy" id="33114"/>
    <lineage>
        <taxon>Eukaryota</taxon>
        <taxon>Viridiplantae</taxon>
        <taxon>Streptophyta</taxon>
        <taxon>Embryophyta</taxon>
        <taxon>Tracheophyta</taxon>
        <taxon>Spermatophyta</taxon>
        <taxon>Magnoliopsida</taxon>
        <taxon>eudicotyledons</taxon>
        <taxon>Gunneridae</taxon>
        <taxon>Pentapetalae</taxon>
        <taxon>asterids</taxon>
        <taxon>lamiids</taxon>
        <taxon>Solanales</taxon>
        <taxon>Solanaceae</taxon>
        <taxon>Solanoideae</taxon>
        <taxon>Capsiceae</taxon>
        <taxon>Capsicum</taxon>
    </lineage>
</organism>
<name>A0A2G2WTS5_CAPBA</name>
<dbReference type="GO" id="GO:0006508">
    <property type="term" value="P:proteolysis"/>
    <property type="evidence" value="ECO:0007669"/>
    <property type="project" value="UniProtKB-KW"/>
</dbReference>
<reference evidence="6" key="2">
    <citation type="journal article" date="2017" name="J. Anim. Genet.">
        <title>Multiple reference genome sequences of hot pepper reveal the massive evolution of plant disease resistance genes by retroduplication.</title>
        <authorList>
            <person name="Kim S."/>
            <person name="Park J."/>
            <person name="Yeom S.-I."/>
            <person name="Kim Y.-M."/>
            <person name="Seo E."/>
            <person name="Kim K.-T."/>
            <person name="Kim M.-S."/>
            <person name="Lee J.M."/>
            <person name="Cheong K."/>
            <person name="Shin H.-S."/>
            <person name="Kim S.-B."/>
            <person name="Han K."/>
            <person name="Lee J."/>
            <person name="Park M."/>
            <person name="Lee H.-A."/>
            <person name="Lee H.-Y."/>
            <person name="Lee Y."/>
            <person name="Oh S."/>
            <person name="Lee J.H."/>
            <person name="Choi E."/>
            <person name="Choi E."/>
            <person name="Lee S.E."/>
            <person name="Jeon J."/>
            <person name="Kim H."/>
            <person name="Choi G."/>
            <person name="Song H."/>
            <person name="Lee J."/>
            <person name="Lee S.-C."/>
            <person name="Kwon J.-K."/>
            <person name="Lee H.-Y."/>
            <person name="Koo N."/>
            <person name="Hong Y."/>
            <person name="Kim R.W."/>
            <person name="Kang W.-H."/>
            <person name="Huh J.H."/>
            <person name="Kang B.-C."/>
            <person name="Yang T.-J."/>
            <person name="Lee Y.-H."/>
            <person name="Bennetzen J.L."/>
            <person name="Choi D."/>
        </authorList>
    </citation>
    <scope>NUCLEOTIDE SEQUENCE [LARGE SCALE GENOMIC DNA]</scope>
    <source>
        <strain evidence="6">cv. PBC81</strain>
    </source>
</reference>
<comment type="caution">
    <text evidence="5">The sequence shown here is derived from an EMBL/GenBank/DDBJ whole genome shotgun (WGS) entry which is preliminary data.</text>
</comment>
<dbReference type="PANTHER" id="PTHR33022">
    <property type="entry name" value="DUF1985 DOMAIN-CONTAINING PROTEIN"/>
    <property type="match status" value="1"/>
</dbReference>
<dbReference type="PANTHER" id="PTHR33022:SF13">
    <property type="entry name" value="UBIQUITIN-LIKE PROTEASE FAMILY PROFILE DOMAIN-CONTAINING PROTEIN"/>
    <property type="match status" value="1"/>
</dbReference>